<feature type="domain" description="DNA mismatch repair proteins mutS family" evidence="4">
    <location>
        <begin position="374"/>
        <end position="550"/>
    </location>
</feature>
<name>A0A2R4X196_9EURY</name>
<evidence type="ECO:0000313" key="5">
    <source>
        <dbReference type="EMBL" id="AWB27572.1"/>
    </source>
</evidence>
<protein>
    <submittedName>
        <fullName evidence="5">DNA mismatch repair protein</fullName>
    </submittedName>
</protein>
<dbReference type="Pfam" id="PF00488">
    <property type="entry name" value="MutS_V"/>
    <property type="match status" value="1"/>
</dbReference>
<dbReference type="GO" id="GO:0005524">
    <property type="term" value="F:ATP binding"/>
    <property type="evidence" value="ECO:0007669"/>
    <property type="project" value="UniProtKB-KW"/>
</dbReference>
<dbReference type="InterPro" id="IPR045076">
    <property type="entry name" value="MutS"/>
</dbReference>
<dbReference type="RefSeq" id="WP_108381951.1">
    <property type="nucleotide sequence ID" value="NZ_CP028858.1"/>
</dbReference>
<dbReference type="GO" id="GO:0006298">
    <property type="term" value="P:mismatch repair"/>
    <property type="evidence" value="ECO:0007669"/>
    <property type="project" value="InterPro"/>
</dbReference>
<accession>A0A2R4X196</accession>
<dbReference type="InterPro" id="IPR027417">
    <property type="entry name" value="P-loop_NTPase"/>
</dbReference>
<evidence type="ECO:0000256" key="3">
    <source>
        <dbReference type="ARBA" id="ARBA00023125"/>
    </source>
</evidence>
<dbReference type="SUPFAM" id="SSF52540">
    <property type="entry name" value="P-loop containing nucleoside triphosphate hydrolases"/>
    <property type="match status" value="1"/>
</dbReference>
<dbReference type="GeneID" id="36512349"/>
<dbReference type="Proteomes" id="UP000244727">
    <property type="component" value="Chromosome"/>
</dbReference>
<dbReference type="AlphaFoldDB" id="A0A2R4X196"/>
<dbReference type="Gene3D" id="3.40.50.300">
    <property type="entry name" value="P-loop containing nucleotide triphosphate hydrolases"/>
    <property type="match status" value="1"/>
</dbReference>
<evidence type="ECO:0000313" key="6">
    <source>
        <dbReference type="Proteomes" id="UP000244727"/>
    </source>
</evidence>
<evidence type="ECO:0000256" key="1">
    <source>
        <dbReference type="ARBA" id="ARBA00022741"/>
    </source>
</evidence>
<dbReference type="PANTHER" id="PTHR11361:SF125">
    <property type="entry name" value="DNA-BINDING PROTEIN MUTS2"/>
    <property type="match status" value="1"/>
</dbReference>
<dbReference type="KEGG" id="harc:HARCEL1_07540"/>
<evidence type="ECO:0000259" key="4">
    <source>
        <dbReference type="SMART" id="SM00534"/>
    </source>
</evidence>
<organism evidence="5 6">
    <name type="scientific">Halococcoides cellulosivorans</name>
    <dbReference type="NCBI Taxonomy" id="1679096"/>
    <lineage>
        <taxon>Archaea</taxon>
        <taxon>Methanobacteriati</taxon>
        <taxon>Methanobacteriota</taxon>
        <taxon>Stenosarchaea group</taxon>
        <taxon>Halobacteria</taxon>
        <taxon>Halobacteriales</taxon>
        <taxon>Haloarculaceae</taxon>
        <taxon>Halococcoides</taxon>
    </lineage>
</organism>
<dbReference type="GO" id="GO:0140664">
    <property type="term" value="F:ATP-dependent DNA damage sensor activity"/>
    <property type="evidence" value="ECO:0007669"/>
    <property type="project" value="InterPro"/>
</dbReference>
<keyword evidence="3" id="KW-0238">DNA-binding</keyword>
<reference evidence="5 6" key="1">
    <citation type="submission" date="2018-04" db="EMBL/GenBank/DDBJ databases">
        <title>Halococcoides cellulosivorans gen. nov., sp. nov., an extremely halophilic cellulose-utilizing haloarchaeon from hypersaline lakes.</title>
        <authorList>
            <person name="Sorokin D.Y."/>
            <person name="Toshchakov S.V."/>
            <person name="Samarov N.I."/>
            <person name="Korzhenkov A."/>
            <person name="Kublanov I.V."/>
        </authorList>
    </citation>
    <scope>NUCLEOTIDE SEQUENCE [LARGE SCALE GENOMIC DNA]</scope>
    <source>
        <strain evidence="5 6">HArcel1</strain>
    </source>
</reference>
<dbReference type="GO" id="GO:0030983">
    <property type="term" value="F:mismatched DNA binding"/>
    <property type="evidence" value="ECO:0007669"/>
    <property type="project" value="InterPro"/>
</dbReference>
<sequence length="577" mass="60239">MDLESYWGIGPKTSARLREALGADRAREAIEAADVETLTAAGLSAGRVTRILRYAAGGAAMDLLATRDAREVYKGLLAVIAEYAVSDRAADRVRVLTPLDSRTAIEDRQAAVADARSLWEGLSEADRDAVLDAFADGGLDGDRATVRTAGALRAIDLSGPAVEALNTLDGAALDEAERALAALAGDPSDDRLATLREQRDSVADLAAAPQTTVEAIRDSARAGDVRAAFVDHVVSETGVDHDRVRSAAEVEATDAHAFVTGALDALRADLRAAVDERLADLRADHEDTLAETEATVERARDAVGDLALDLSVARFAAAFDLTAPTITDEAGLAVANARNLDLAAAGATVQPVTYAVGDHDLPAGRSSSRPPTGDRVAVLTGANSGGKTTLLETLCQVAVLARMGLPVPAEHATVGLVDRIVFHRRHASFNAGVLETTLENVVPPVTAEGRTLLLVDEFEAITEPGSAADLLNGLVDLTVGHDAMGVFVTHLADDLAPLPDAARIDGIVAEGLTPDLELAVDYQPRFDSIGQSTPEFIVSRLVANAGDGHERAGYMALAEAVGSDAVQRTLSDASWSE</sequence>
<evidence type="ECO:0000256" key="2">
    <source>
        <dbReference type="ARBA" id="ARBA00022840"/>
    </source>
</evidence>
<dbReference type="SMART" id="SM00534">
    <property type="entry name" value="MUTSac"/>
    <property type="match status" value="1"/>
</dbReference>
<dbReference type="PANTHER" id="PTHR11361">
    <property type="entry name" value="DNA MISMATCH REPAIR PROTEIN MUTS FAMILY MEMBER"/>
    <property type="match status" value="1"/>
</dbReference>
<keyword evidence="2" id="KW-0067">ATP-binding</keyword>
<keyword evidence="6" id="KW-1185">Reference proteome</keyword>
<proteinExistence type="predicted"/>
<dbReference type="InterPro" id="IPR000432">
    <property type="entry name" value="DNA_mismatch_repair_MutS_C"/>
</dbReference>
<dbReference type="EMBL" id="CP028858">
    <property type="protein sequence ID" value="AWB27572.1"/>
    <property type="molecule type" value="Genomic_DNA"/>
</dbReference>
<gene>
    <name evidence="5" type="ORF">HARCEL1_07540</name>
</gene>
<keyword evidence="1" id="KW-0547">Nucleotide-binding</keyword>